<comment type="caution">
    <text evidence="2">The sequence shown here is derived from an EMBL/GenBank/DDBJ whole genome shotgun (WGS) entry which is preliminary data.</text>
</comment>
<keyword evidence="1" id="KW-0175">Coiled coil</keyword>
<feature type="coiled-coil region" evidence="1">
    <location>
        <begin position="265"/>
        <end position="292"/>
    </location>
</feature>
<reference evidence="2 3" key="1">
    <citation type="journal article" date="2019" name="Int. J. Syst. Evol. Microbiol.">
        <title>The Global Catalogue of Microorganisms (GCM) 10K type strain sequencing project: providing services to taxonomists for standard genome sequencing and annotation.</title>
        <authorList>
            <consortium name="The Broad Institute Genomics Platform"/>
            <consortium name="The Broad Institute Genome Sequencing Center for Infectious Disease"/>
            <person name="Wu L."/>
            <person name="Ma J."/>
        </authorList>
    </citation>
    <scope>NUCLEOTIDE SEQUENCE [LARGE SCALE GENOMIC DNA]</scope>
    <source>
        <strain evidence="2 3">JCM 1405</strain>
    </source>
</reference>
<keyword evidence="3" id="KW-1185">Reference proteome</keyword>
<sequence length="293" mass="34187">MKILFCNIKWMKEYRGINENDEISSMTKSSNKKIKNAEQYNFLNLDGYYYGYVSAKAGSKKKVELLLEDIYPDSKGKEIVDDVLVIWIAKRPNEKAGHRIVGWYKKARVYKSYKENSLGVYNIKASVEDCLLIPPIYRNYLIYPARIIGAEKGLGQSNIWCPRGENAREIVENCINYINNYSYERFDEHITEEQLNFITKDKLDTLECYVKKGEELLHINPLKTVQYCNKLINEKGEDLTALYNKALGLESLRFYSKAREVLGYILEKDEQHKEAKAKMDNINRLLKNIEEVS</sequence>
<protein>
    <submittedName>
        <fullName evidence="2">Uncharacterized protein</fullName>
    </submittedName>
</protein>
<evidence type="ECO:0000313" key="3">
    <source>
        <dbReference type="Proteomes" id="UP001500339"/>
    </source>
</evidence>
<dbReference type="RefSeq" id="WP_343766812.1">
    <property type="nucleotide sequence ID" value="NZ_BAAACF010000001.1"/>
</dbReference>
<dbReference type="Proteomes" id="UP001500339">
    <property type="component" value="Unassembled WGS sequence"/>
</dbReference>
<gene>
    <name evidence="2" type="ORF">GCM10008905_07520</name>
</gene>
<evidence type="ECO:0000313" key="2">
    <source>
        <dbReference type="EMBL" id="GAA0719445.1"/>
    </source>
</evidence>
<accession>A0ABN1IR60</accession>
<organism evidence="2 3">
    <name type="scientific">Clostridium malenominatum</name>
    <dbReference type="NCBI Taxonomy" id="1539"/>
    <lineage>
        <taxon>Bacteria</taxon>
        <taxon>Bacillati</taxon>
        <taxon>Bacillota</taxon>
        <taxon>Clostridia</taxon>
        <taxon>Eubacteriales</taxon>
        <taxon>Clostridiaceae</taxon>
        <taxon>Clostridium</taxon>
    </lineage>
</organism>
<dbReference type="SUPFAM" id="SSF48452">
    <property type="entry name" value="TPR-like"/>
    <property type="match status" value="1"/>
</dbReference>
<dbReference type="EMBL" id="BAAACF010000001">
    <property type="protein sequence ID" value="GAA0719445.1"/>
    <property type="molecule type" value="Genomic_DNA"/>
</dbReference>
<name>A0ABN1IR60_9CLOT</name>
<dbReference type="InterPro" id="IPR011990">
    <property type="entry name" value="TPR-like_helical_dom_sf"/>
</dbReference>
<evidence type="ECO:0000256" key="1">
    <source>
        <dbReference type="SAM" id="Coils"/>
    </source>
</evidence>
<proteinExistence type="predicted"/>
<dbReference type="Gene3D" id="1.25.40.10">
    <property type="entry name" value="Tetratricopeptide repeat domain"/>
    <property type="match status" value="1"/>
</dbReference>